<dbReference type="EMBL" id="KZ302122">
    <property type="protein sequence ID" value="PFH47280.1"/>
    <property type="molecule type" value="Genomic_DNA"/>
</dbReference>
<feature type="signal peptide" evidence="1">
    <location>
        <begin position="1"/>
        <end position="22"/>
    </location>
</feature>
<protein>
    <submittedName>
        <fullName evidence="2">Uncharacterized protein</fullName>
    </submittedName>
</protein>
<reference evidence="2 3" key="1">
    <citation type="submission" date="2014-02" db="EMBL/GenBank/DDBJ databases">
        <title>Transposable element dynamics among asymbiotic and ectomycorrhizal Amanita fungi.</title>
        <authorList>
            <consortium name="DOE Joint Genome Institute"/>
            <person name="Hess J."/>
            <person name="Skrede I."/>
            <person name="Wolfe B."/>
            <person name="LaButti K."/>
            <person name="Ohm R.A."/>
            <person name="Grigoriev I.V."/>
            <person name="Pringle A."/>
        </authorList>
    </citation>
    <scope>NUCLEOTIDE SEQUENCE [LARGE SCALE GENOMIC DNA]</scope>
    <source>
        <strain evidence="2 3">SKay4041</strain>
    </source>
</reference>
<evidence type="ECO:0000313" key="2">
    <source>
        <dbReference type="EMBL" id="PFH47280.1"/>
    </source>
</evidence>
<dbReference type="AlphaFoldDB" id="A0A2A9NHV0"/>
<keyword evidence="1" id="KW-0732">Signal</keyword>
<name>A0A2A9NHV0_9AGAR</name>
<accession>A0A2A9NHV0</accession>
<organism evidence="2 3">
    <name type="scientific">Amanita thiersii Skay4041</name>
    <dbReference type="NCBI Taxonomy" id="703135"/>
    <lineage>
        <taxon>Eukaryota</taxon>
        <taxon>Fungi</taxon>
        <taxon>Dikarya</taxon>
        <taxon>Basidiomycota</taxon>
        <taxon>Agaricomycotina</taxon>
        <taxon>Agaricomycetes</taxon>
        <taxon>Agaricomycetidae</taxon>
        <taxon>Agaricales</taxon>
        <taxon>Pluteineae</taxon>
        <taxon>Amanitaceae</taxon>
        <taxon>Amanita</taxon>
    </lineage>
</organism>
<sequence>MFMRSLVTIAVFVSLFTSYAGASVARGVLEDAVSAVDDTVNGVKADDLKFNGVINLGPITIKADEYIPSLPLL</sequence>
<evidence type="ECO:0000313" key="3">
    <source>
        <dbReference type="Proteomes" id="UP000242287"/>
    </source>
</evidence>
<proteinExistence type="predicted"/>
<evidence type="ECO:0000256" key="1">
    <source>
        <dbReference type="SAM" id="SignalP"/>
    </source>
</evidence>
<feature type="chain" id="PRO_5012292689" evidence="1">
    <location>
        <begin position="23"/>
        <end position="73"/>
    </location>
</feature>
<gene>
    <name evidence="2" type="ORF">AMATHDRAFT_6918</name>
</gene>
<dbReference type="Proteomes" id="UP000242287">
    <property type="component" value="Unassembled WGS sequence"/>
</dbReference>
<keyword evidence="3" id="KW-1185">Reference proteome</keyword>